<name>A0A072UGW3_MEDTR</name>
<reference evidence="2 4" key="1">
    <citation type="journal article" date="2011" name="Nature">
        <title>The Medicago genome provides insight into the evolution of rhizobial symbioses.</title>
        <authorList>
            <person name="Young N.D."/>
            <person name="Debelle F."/>
            <person name="Oldroyd G.E."/>
            <person name="Geurts R."/>
            <person name="Cannon S.B."/>
            <person name="Udvardi M.K."/>
            <person name="Benedito V.A."/>
            <person name="Mayer K.F."/>
            <person name="Gouzy J."/>
            <person name="Schoof H."/>
            <person name="Van de Peer Y."/>
            <person name="Proost S."/>
            <person name="Cook D.R."/>
            <person name="Meyers B.C."/>
            <person name="Spannagl M."/>
            <person name="Cheung F."/>
            <person name="De Mita S."/>
            <person name="Krishnakumar V."/>
            <person name="Gundlach H."/>
            <person name="Zhou S."/>
            <person name="Mudge J."/>
            <person name="Bharti A.K."/>
            <person name="Murray J.D."/>
            <person name="Naoumkina M.A."/>
            <person name="Rosen B."/>
            <person name="Silverstein K.A."/>
            <person name="Tang H."/>
            <person name="Rombauts S."/>
            <person name="Zhao P.X."/>
            <person name="Zhou P."/>
            <person name="Barbe V."/>
            <person name="Bardou P."/>
            <person name="Bechner M."/>
            <person name="Bellec A."/>
            <person name="Berger A."/>
            <person name="Berges H."/>
            <person name="Bidwell S."/>
            <person name="Bisseling T."/>
            <person name="Choisne N."/>
            <person name="Couloux A."/>
            <person name="Denny R."/>
            <person name="Deshpande S."/>
            <person name="Dai X."/>
            <person name="Doyle J.J."/>
            <person name="Dudez A.M."/>
            <person name="Farmer A.D."/>
            <person name="Fouteau S."/>
            <person name="Franken C."/>
            <person name="Gibelin C."/>
            <person name="Gish J."/>
            <person name="Goldstein S."/>
            <person name="Gonzalez A.J."/>
            <person name="Green P.J."/>
            <person name="Hallab A."/>
            <person name="Hartog M."/>
            <person name="Hua A."/>
            <person name="Humphray S.J."/>
            <person name="Jeong D.H."/>
            <person name="Jing Y."/>
            <person name="Jocker A."/>
            <person name="Kenton S.M."/>
            <person name="Kim D.J."/>
            <person name="Klee K."/>
            <person name="Lai H."/>
            <person name="Lang C."/>
            <person name="Lin S."/>
            <person name="Macmil S.L."/>
            <person name="Magdelenat G."/>
            <person name="Matthews L."/>
            <person name="McCorrison J."/>
            <person name="Monaghan E.L."/>
            <person name="Mun J.H."/>
            <person name="Najar F.Z."/>
            <person name="Nicholson C."/>
            <person name="Noirot C."/>
            <person name="O'Bleness M."/>
            <person name="Paule C.R."/>
            <person name="Poulain J."/>
            <person name="Prion F."/>
            <person name="Qin B."/>
            <person name="Qu C."/>
            <person name="Retzel E.F."/>
            <person name="Riddle C."/>
            <person name="Sallet E."/>
            <person name="Samain S."/>
            <person name="Samson N."/>
            <person name="Sanders I."/>
            <person name="Saurat O."/>
            <person name="Scarpelli C."/>
            <person name="Schiex T."/>
            <person name="Segurens B."/>
            <person name="Severin A.J."/>
            <person name="Sherrier D.J."/>
            <person name="Shi R."/>
            <person name="Sims S."/>
            <person name="Singer S.R."/>
            <person name="Sinharoy S."/>
            <person name="Sterck L."/>
            <person name="Viollet A."/>
            <person name="Wang B.B."/>
            <person name="Wang K."/>
            <person name="Wang M."/>
            <person name="Wang X."/>
            <person name="Warfsmann J."/>
            <person name="Weissenbach J."/>
            <person name="White D.D."/>
            <person name="White J.D."/>
            <person name="Wiley G.B."/>
            <person name="Wincker P."/>
            <person name="Xing Y."/>
            <person name="Yang L."/>
            <person name="Yao Z."/>
            <person name="Ying F."/>
            <person name="Zhai J."/>
            <person name="Zhou L."/>
            <person name="Zuber A."/>
            <person name="Denarie J."/>
            <person name="Dixon R.A."/>
            <person name="May G.D."/>
            <person name="Schwartz D.C."/>
            <person name="Rogers J."/>
            <person name="Quetier F."/>
            <person name="Town C.D."/>
            <person name="Roe B.A."/>
        </authorList>
    </citation>
    <scope>NUCLEOTIDE SEQUENCE [LARGE SCALE GENOMIC DNA]</scope>
    <source>
        <strain evidence="2">A17</strain>
        <strain evidence="3 4">cv. Jemalong A17</strain>
    </source>
</reference>
<dbReference type="HOGENOM" id="CLU_2530892_0_0_1"/>
<protein>
    <submittedName>
        <fullName evidence="2">Transmembrane protein, putative</fullName>
    </submittedName>
</protein>
<dbReference type="EnsemblPlants" id="KEH28681">
    <property type="protein sequence ID" value="KEH28681"/>
    <property type="gene ID" value="MTR_4g010820"/>
</dbReference>
<keyword evidence="1" id="KW-1133">Transmembrane helix</keyword>
<keyword evidence="1 2" id="KW-0812">Transmembrane</keyword>
<gene>
    <name evidence="3" type="primary">25491305</name>
    <name evidence="2" type="ordered locus">MTR_4g010820</name>
</gene>
<evidence type="ECO:0000313" key="4">
    <source>
        <dbReference type="Proteomes" id="UP000002051"/>
    </source>
</evidence>
<keyword evidence="1" id="KW-0472">Membrane</keyword>
<feature type="transmembrane region" description="Helical" evidence="1">
    <location>
        <begin position="52"/>
        <end position="70"/>
    </location>
</feature>
<dbReference type="AlphaFoldDB" id="A0A072UGW3"/>
<dbReference type="OrthoDB" id="5792673at2759"/>
<sequence length="84" mass="9725">MNSVKLERCSKVSAGRIVVRGLASMSEWKEMKRKGKKGVLNHSGRIEVRISYNHFSSFWVMFVFMSFGYAKSVENLLLMHEIHC</sequence>
<organism evidence="2 4">
    <name type="scientific">Medicago truncatula</name>
    <name type="common">Barrel medic</name>
    <name type="synonym">Medicago tribuloides</name>
    <dbReference type="NCBI Taxonomy" id="3880"/>
    <lineage>
        <taxon>Eukaryota</taxon>
        <taxon>Viridiplantae</taxon>
        <taxon>Streptophyta</taxon>
        <taxon>Embryophyta</taxon>
        <taxon>Tracheophyta</taxon>
        <taxon>Spermatophyta</taxon>
        <taxon>Magnoliopsida</taxon>
        <taxon>eudicotyledons</taxon>
        <taxon>Gunneridae</taxon>
        <taxon>Pentapetalae</taxon>
        <taxon>rosids</taxon>
        <taxon>fabids</taxon>
        <taxon>Fabales</taxon>
        <taxon>Fabaceae</taxon>
        <taxon>Papilionoideae</taxon>
        <taxon>50 kb inversion clade</taxon>
        <taxon>NPAAA clade</taxon>
        <taxon>Hologalegina</taxon>
        <taxon>IRL clade</taxon>
        <taxon>Trifolieae</taxon>
        <taxon>Medicago</taxon>
    </lineage>
</organism>
<keyword evidence="4" id="KW-1185">Reference proteome</keyword>
<reference evidence="2 4" key="2">
    <citation type="journal article" date="2014" name="BMC Genomics">
        <title>An improved genome release (version Mt4.0) for the model legume Medicago truncatula.</title>
        <authorList>
            <person name="Tang H."/>
            <person name="Krishnakumar V."/>
            <person name="Bidwell S."/>
            <person name="Rosen B."/>
            <person name="Chan A."/>
            <person name="Zhou S."/>
            <person name="Gentzbittel L."/>
            <person name="Childs K.L."/>
            <person name="Yandell M."/>
            <person name="Gundlach H."/>
            <person name="Mayer K.F."/>
            <person name="Schwartz D.C."/>
            <person name="Town C.D."/>
        </authorList>
    </citation>
    <scope>GENOME REANNOTATION</scope>
    <source>
        <strain evidence="2">A17</strain>
        <strain evidence="3 4">cv. Jemalong A17</strain>
    </source>
</reference>
<evidence type="ECO:0000313" key="3">
    <source>
        <dbReference type="EnsemblPlants" id="KEH28681"/>
    </source>
</evidence>
<dbReference type="Proteomes" id="UP000002051">
    <property type="component" value="Chromosome 4"/>
</dbReference>
<accession>A0A072UGW3</accession>
<dbReference type="KEGG" id="mtr:25491305"/>
<evidence type="ECO:0000313" key="2">
    <source>
        <dbReference type="EMBL" id="KEH28681.1"/>
    </source>
</evidence>
<dbReference type="EMBL" id="CM001220">
    <property type="protein sequence ID" value="KEH28681.1"/>
    <property type="molecule type" value="Genomic_DNA"/>
</dbReference>
<reference evidence="3" key="3">
    <citation type="submission" date="2015-04" db="UniProtKB">
        <authorList>
            <consortium name="EnsemblPlants"/>
        </authorList>
    </citation>
    <scope>IDENTIFICATION</scope>
    <source>
        <strain evidence="3">cv. Jemalong A17</strain>
    </source>
</reference>
<proteinExistence type="predicted"/>
<evidence type="ECO:0000256" key="1">
    <source>
        <dbReference type="SAM" id="Phobius"/>
    </source>
</evidence>